<dbReference type="Gene3D" id="2.60.40.640">
    <property type="match status" value="1"/>
</dbReference>
<evidence type="ECO:0008006" key="3">
    <source>
        <dbReference type="Google" id="ProtNLM"/>
    </source>
</evidence>
<dbReference type="InterPro" id="IPR014752">
    <property type="entry name" value="Arrestin-like_C"/>
</dbReference>
<dbReference type="RefSeq" id="XP_056040611.1">
    <property type="nucleotide sequence ID" value="XM_056190986.1"/>
</dbReference>
<comment type="caution">
    <text evidence="1">The sequence shown here is derived from an EMBL/GenBank/DDBJ whole genome shotgun (WGS) entry which is preliminary data.</text>
</comment>
<evidence type="ECO:0000313" key="2">
    <source>
        <dbReference type="Proteomes" id="UP001217417"/>
    </source>
</evidence>
<dbReference type="SUPFAM" id="SSF81296">
    <property type="entry name" value="E set domains"/>
    <property type="match status" value="1"/>
</dbReference>
<proteinExistence type="predicted"/>
<sequence>MQLSISVDNPVASAGSPLSGIVDLELQKETTIGGIKVRFRGISLTTTIKHAVQLDARDISQSRFKVKEWHLHVDITTLLFVGQRGTALPAGKHSFPYIINVPVFSRCDCITRLEEYRNKSLHWTCTAATSRVVGTTPLPPSLKADHDRYVRYRIIAILERPGKLALNMSKVKNIIVVPVTFIHAFDPFRNDQTSLVRKVKDAIFTVKCKKLPDSYFQDGSLQRPKRSSRSLVTFGSKGTYVGVPTQLEVILFNDGNAPIMEPLNVEIYAHIQVDDISRIDGILNVRLSSMRIELRSLTSGLTTEFEGPLSVIKKTLFRENSLNIPLTAESDSGPPKFRLDNHVFSDLDISKIVPGFQLLNLHYHHQLVVTVELCFNSSSSKSIECVCPIAVVSGVDFDLDTHRLMPPRYNVGEIQFEVDDRIDDNDRFLDL</sequence>
<accession>A0AAD7QLP4</accession>
<dbReference type="Proteomes" id="UP001217417">
    <property type="component" value="Unassembled WGS sequence"/>
</dbReference>
<organism evidence="1 2">
    <name type="scientific">Lipomyces tetrasporus</name>
    <dbReference type="NCBI Taxonomy" id="54092"/>
    <lineage>
        <taxon>Eukaryota</taxon>
        <taxon>Fungi</taxon>
        <taxon>Dikarya</taxon>
        <taxon>Ascomycota</taxon>
        <taxon>Saccharomycotina</taxon>
        <taxon>Lipomycetes</taxon>
        <taxon>Lipomycetales</taxon>
        <taxon>Lipomycetaceae</taxon>
        <taxon>Lipomyces</taxon>
    </lineage>
</organism>
<reference evidence="1" key="1">
    <citation type="submission" date="2023-03" db="EMBL/GenBank/DDBJ databases">
        <title>Near-Complete genome sequence of Lipomyces tetrasporous NRRL Y-64009, an oleaginous yeast capable of growing on lignocellulosic hydrolysates.</title>
        <authorList>
            <consortium name="Lawrence Berkeley National Laboratory"/>
            <person name="Jagtap S.S."/>
            <person name="Liu J.-J."/>
            <person name="Walukiewicz H.E."/>
            <person name="Pangilinan J."/>
            <person name="Lipzen A."/>
            <person name="Ahrendt S."/>
            <person name="Koriabine M."/>
            <person name="Cobaugh K."/>
            <person name="Salamov A."/>
            <person name="Yoshinaga Y."/>
            <person name="Ng V."/>
            <person name="Daum C."/>
            <person name="Grigoriev I.V."/>
            <person name="Slininger P.J."/>
            <person name="Dien B.S."/>
            <person name="Jin Y.-S."/>
            <person name="Rao C.V."/>
        </authorList>
    </citation>
    <scope>NUCLEOTIDE SEQUENCE</scope>
    <source>
        <strain evidence="1">NRRL Y-64009</strain>
    </source>
</reference>
<evidence type="ECO:0000313" key="1">
    <source>
        <dbReference type="EMBL" id="KAJ8097161.1"/>
    </source>
</evidence>
<name>A0AAD7QLP4_9ASCO</name>
<dbReference type="EMBL" id="JARPMG010000012">
    <property type="protein sequence ID" value="KAJ8097161.1"/>
    <property type="molecule type" value="Genomic_DNA"/>
</dbReference>
<dbReference type="AlphaFoldDB" id="A0AAD7QLP4"/>
<gene>
    <name evidence="1" type="ORF">POJ06DRAFT_40564</name>
</gene>
<keyword evidence="2" id="KW-1185">Reference proteome</keyword>
<dbReference type="GeneID" id="80886152"/>
<dbReference type="InterPro" id="IPR014756">
    <property type="entry name" value="Ig_E-set"/>
</dbReference>
<protein>
    <recommendedName>
        <fullName evidence="3">Arrestin-like N-terminal domain-containing protein</fullName>
    </recommendedName>
</protein>